<evidence type="ECO:0000313" key="9">
    <source>
        <dbReference type="Proteomes" id="UP000579647"/>
    </source>
</evidence>
<dbReference type="GO" id="GO:0012505">
    <property type="term" value="C:endomembrane system"/>
    <property type="evidence" value="ECO:0007669"/>
    <property type="project" value="UniProtKB-SubCell"/>
</dbReference>
<feature type="compositionally biased region" description="Gly residues" evidence="5">
    <location>
        <begin position="122"/>
        <end position="134"/>
    </location>
</feature>
<organism evidence="8 9">
    <name type="scientific">Nocardiopsis metallicus</name>
    <dbReference type="NCBI Taxonomy" id="179819"/>
    <lineage>
        <taxon>Bacteria</taxon>
        <taxon>Bacillati</taxon>
        <taxon>Actinomycetota</taxon>
        <taxon>Actinomycetes</taxon>
        <taxon>Streptosporangiales</taxon>
        <taxon>Nocardiopsidaceae</taxon>
        <taxon>Nocardiopsis</taxon>
    </lineage>
</organism>
<comment type="subcellular location">
    <subcellularLocation>
        <location evidence="1">Endomembrane system</location>
        <topology evidence="1">Multi-pass membrane protein</topology>
    </subcellularLocation>
</comment>
<name>A0A840WUQ1_9ACTN</name>
<comment type="caution">
    <text evidence="8">The sequence shown here is derived from an EMBL/GenBank/DDBJ whole genome shotgun (WGS) entry which is preliminary data.</text>
</comment>
<dbReference type="AlphaFoldDB" id="A0A840WUQ1"/>
<evidence type="ECO:0000256" key="4">
    <source>
        <dbReference type="ARBA" id="ARBA00023136"/>
    </source>
</evidence>
<keyword evidence="3 6" id="KW-1133">Transmembrane helix</keyword>
<feature type="region of interest" description="Disordered" evidence="5">
    <location>
        <begin position="113"/>
        <end position="168"/>
    </location>
</feature>
<dbReference type="RefSeq" id="WP_184371127.1">
    <property type="nucleotide sequence ID" value="NZ_BAAAKM010000028.1"/>
</dbReference>
<evidence type="ECO:0000313" key="8">
    <source>
        <dbReference type="EMBL" id="MBB5495755.1"/>
    </source>
</evidence>
<sequence>MRKANRAAAGAAAWQVIRNTDSKVSLWERARSIPRMLGAKLRGRYPELGGGKLFMMLVLVGYIVSPIDFIPELIFSVFGLIDDVAVAVWLTTMALGESERFVLWERERQAQEAFERANEQGQGHGQGHGRGSGPGSHQDQPYQGYQGREQAYQSQQYQEQASGQKQKN</sequence>
<evidence type="ECO:0000256" key="5">
    <source>
        <dbReference type="SAM" id="MobiDB-lite"/>
    </source>
</evidence>
<evidence type="ECO:0000256" key="3">
    <source>
        <dbReference type="ARBA" id="ARBA00022989"/>
    </source>
</evidence>
<keyword evidence="9" id="KW-1185">Reference proteome</keyword>
<evidence type="ECO:0000259" key="7">
    <source>
        <dbReference type="Pfam" id="PF06803"/>
    </source>
</evidence>
<evidence type="ECO:0000256" key="1">
    <source>
        <dbReference type="ARBA" id="ARBA00004127"/>
    </source>
</evidence>
<dbReference type="InterPro" id="IPR010652">
    <property type="entry name" value="DUF1232"/>
</dbReference>
<evidence type="ECO:0000256" key="2">
    <source>
        <dbReference type="ARBA" id="ARBA00022692"/>
    </source>
</evidence>
<dbReference type="Proteomes" id="UP000579647">
    <property type="component" value="Unassembled WGS sequence"/>
</dbReference>
<dbReference type="EMBL" id="JACHDO010000001">
    <property type="protein sequence ID" value="MBB5495755.1"/>
    <property type="molecule type" value="Genomic_DNA"/>
</dbReference>
<proteinExistence type="predicted"/>
<accession>A0A840WUQ1</accession>
<evidence type="ECO:0000256" key="6">
    <source>
        <dbReference type="SAM" id="Phobius"/>
    </source>
</evidence>
<reference evidence="8 9" key="1">
    <citation type="submission" date="2020-08" db="EMBL/GenBank/DDBJ databases">
        <title>Sequencing the genomes of 1000 actinobacteria strains.</title>
        <authorList>
            <person name="Klenk H.-P."/>
        </authorList>
    </citation>
    <scope>NUCLEOTIDE SEQUENCE [LARGE SCALE GENOMIC DNA]</scope>
    <source>
        <strain evidence="8 9">DSM 44598</strain>
    </source>
</reference>
<feature type="compositionally biased region" description="Low complexity" evidence="5">
    <location>
        <begin position="146"/>
        <end position="168"/>
    </location>
</feature>
<keyword evidence="2 6" id="KW-0812">Transmembrane</keyword>
<feature type="transmembrane region" description="Helical" evidence="6">
    <location>
        <begin position="45"/>
        <end position="67"/>
    </location>
</feature>
<gene>
    <name evidence="8" type="ORF">HNR07_006892</name>
</gene>
<protein>
    <submittedName>
        <fullName evidence="8">Uncharacterized membrane protein YkvA (DUF1232 family)</fullName>
    </submittedName>
</protein>
<dbReference type="Pfam" id="PF06803">
    <property type="entry name" value="DUF1232"/>
    <property type="match status" value="1"/>
</dbReference>
<feature type="domain" description="DUF1232" evidence="7">
    <location>
        <begin position="54"/>
        <end position="89"/>
    </location>
</feature>
<keyword evidence="4 6" id="KW-0472">Membrane</keyword>